<evidence type="ECO:0000256" key="2">
    <source>
        <dbReference type="ARBA" id="ARBA00001936"/>
    </source>
</evidence>
<evidence type="ECO:0000256" key="1">
    <source>
        <dbReference type="ARBA" id="ARBA00001206"/>
    </source>
</evidence>
<dbReference type="GO" id="GO:0016787">
    <property type="term" value="F:hydrolase activity"/>
    <property type="evidence" value="ECO:0007669"/>
    <property type="project" value="UniProtKB-KW"/>
</dbReference>
<name>A0A9W8DRE2_9FUNG</name>
<comment type="cofactor">
    <cofactor evidence="2">
        <name>Mn(2+)</name>
        <dbReference type="ChEBI" id="CHEBI:29035"/>
    </cofactor>
</comment>
<evidence type="ECO:0000259" key="19">
    <source>
        <dbReference type="Pfam" id="PF01937"/>
    </source>
</evidence>
<dbReference type="GO" id="GO:0005634">
    <property type="term" value="C:nucleus"/>
    <property type="evidence" value="ECO:0007669"/>
    <property type="project" value="TreeGrafter"/>
</dbReference>
<dbReference type="EC" id="2.7.1.33" evidence="6"/>
<dbReference type="InterPro" id="IPR004567">
    <property type="entry name" value="Type_II_PanK"/>
</dbReference>
<keyword evidence="21" id="KW-1185">Reference proteome</keyword>
<dbReference type="InterPro" id="IPR035073">
    <property type="entry name" value="At2g17340_3_helix_bundle"/>
</dbReference>
<evidence type="ECO:0000256" key="16">
    <source>
        <dbReference type="ARBA" id="ARBA00023211"/>
    </source>
</evidence>
<reference evidence="20" key="1">
    <citation type="submission" date="2022-07" db="EMBL/GenBank/DDBJ databases">
        <title>Phylogenomic reconstructions and comparative analyses of Kickxellomycotina fungi.</title>
        <authorList>
            <person name="Reynolds N.K."/>
            <person name="Stajich J.E."/>
            <person name="Barry K."/>
            <person name="Grigoriev I.V."/>
            <person name="Crous P."/>
            <person name="Smith M.E."/>
        </authorList>
    </citation>
    <scope>NUCLEOTIDE SEQUENCE</scope>
    <source>
        <strain evidence="20">NBRC 100468</strain>
    </source>
</reference>
<comment type="cofactor">
    <cofactor evidence="3">
        <name>Ni(2+)</name>
        <dbReference type="ChEBI" id="CHEBI:49786"/>
    </cofactor>
</comment>
<feature type="region of interest" description="Disordered" evidence="18">
    <location>
        <begin position="84"/>
        <end position="135"/>
    </location>
</feature>
<evidence type="ECO:0000256" key="15">
    <source>
        <dbReference type="ARBA" id="ARBA00022993"/>
    </source>
</evidence>
<dbReference type="Gene3D" id="3.40.50.10880">
    <property type="entry name" value="Uncharacterised protein PF01937, DUF89, domain 3"/>
    <property type="match status" value="1"/>
</dbReference>
<keyword evidence="12" id="KW-0418">Kinase</keyword>
<evidence type="ECO:0000313" key="20">
    <source>
        <dbReference type="EMBL" id="KAJ1919676.1"/>
    </source>
</evidence>
<comment type="subcellular location">
    <subcellularLocation>
        <location evidence="4">Cytoplasm</location>
    </subcellularLocation>
</comment>
<protein>
    <recommendedName>
        <fullName evidence="6">pantothenate kinase</fullName>
        <ecNumber evidence="6">2.7.1.33</ecNumber>
    </recommendedName>
</protein>
<comment type="catalytic activity">
    <reaction evidence="1">
        <text>(R)-pantothenate + ATP = (R)-4'-phosphopantothenate + ADP + H(+)</text>
        <dbReference type="Rhea" id="RHEA:16373"/>
        <dbReference type="ChEBI" id="CHEBI:10986"/>
        <dbReference type="ChEBI" id="CHEBI:15378"/>
        <dbReference type="ChEBI" id="CHEBI:29032"/>
        <dbReference type="ChEBI" id="CHEBI:30616"/>
        <dbReference type="ChEBI" id="CHEBI:456216"/>
        <dbReference type="EC" id="2.7.1.33"/>
    </reaction>
</comment>
<accession>A0A9W8DRE2</accession>
<dbReference type="GO" id="GO:0015937">
    <property type="term" value="P:coenzyme A biosynthetic process"/>
    <property type="evidence" value="ECO:0007669"/>
    <property type="project" value="UniProtKB-KW"/>
</dbReference>
<keyword evidence="7" id="KW-0963">Cytoplasm</keyword>
<dbReference type="FunFam" id="3.30.420.40:FF:000025">
    <property type="entry name" value="pantothenate kinase 2, mitochondrial"/>
    <property type="match status" value="1"/>
</dbReference>
<proteinExistence type="inferred from homology"/>
<dbReference type="Proteomes" id="UP001150538">
    <property type="component" value="Unassembled WGS sequence"/>
</dbReference>
<evidence type="ECO:0000313" key="21">
    <source>
        <dbReference type="Proteomes" id="UP001150538"/>
    </source>
</evidence>
<keyword evidence="14" id="KW-0067">ATP-binding</keyword>
<evidence type="ECO:0000256" key="14">
    <source>
        <dbReference type="ARBA" id="ARBA00022840"/>
    </source>
</evidence>
<dbReference type="Gene3D" id="3.30.420.40">
    <property type="match status" value="1"/>
</dbReference>
<gene>
    <name evidence="20" type="ORF">H4219_001817</name>
</gene>
<dbReference type="GO" id="GO:0004594">
    <property type="term" value="F:pantothenate kinase activity"/>
    <property type="evidence" value="ECO:0007669"/>
    <property type="project" value="UniProtKB-EC"/>
</dbReference>
<keyword evidence="9" id="KW-0808">Transferase</keyword>
<dbReference type="InterPro" id="IPR002791">
    <property type="entry name" value="ARMT1-like_metal-bd"/>
</dbReference>
<evidence type="ECO:0000256" key="10">
    <source>
        <dbReference type="ARBA" id="ARBA00022723"/>
    </source>
</evidence>
<keyword evidence="11" id="KW-0547">Nucleotide-binding</keyword>
<evidence type="ECO:0000256" key="8">
    <source>
        <dbReference type="ARBA" id="ARBA00022596"/>
    </source>
</evidence>
<dbReference type="EMBL" id="JANBPU010000023">
    <property type="protein sequence ID" value="KAJ1919676.1"/>
    <property type="molecule type" value="Genomic_DNA"/>
</dbReference>
<evidence type="ECO:0000256" key="5">
    <source>
        <dbReference type="ARBA" id="ARBA00005225"/>
    </source>
</evidence>
<dbReference type="InterPro" id="IPR036075">
    <property type="entry name" value="ARMT-1-like_metal-bd_sf"/>
</dbReference>
<dbReference type="OrthoDB" id="498611at2759"/>
<dbReference type="Gene3D" id="3.30.420.510">
    <property type="match status" value="1"/>
</dbReference>
<dbReference type="SUPFAM" id="SSF53067">
    <property type="entry name" value="Actin-like ATPase domain"/>
    <property type="match status" value="2"/>
</dbReference>
<dbReference type="NCBIfam" id="TIGR00555">
    <property type="entry name" value="panK_eukar"/>
    <property type="match status" value="1"/>
</dbReference>
<comment type="caution">
    <text evidence="20">The sequence shown here is derived from an EMBL/GenBank/DDBJ whole genome shotgun (WGS) entry which is preliminary data.</text>
</comment>
<dbReference type="Pfam" id="PF01937">
    <property type="entry name" value="ARMT1-like_dom"/>
    <property type="match status" value="1"/>
</dbReference>
<evidence type="ECO:0000256" key="11">
    <source>
        <dbReference type="ARBA" id="ARBA00022741"/>
    </source>
</evidence>
<keyword evidence="16" id="KW-0464">Manganese</keyword>
<evidence type="ECO:0000256" key="12">
    <source>
        <dbReference type="ARBA" id="ARBA00022777"/>
    </source>
</evidence>
<dbReference type="Gene3D" id="1.20.1700.10">
    <property type="entry name" value="AF1104-like"/>
    <property type="match status" value="1"/>
</dbReference>
<dbReference type="GO" id="GO:0005829">
    <property type="term" value="C:cytosol"/>
    <property type="evidence" value="ECO:0007669"/>
    <property type="project" value="TreeGrafter"/>
</dbReference>
<keyword evidence="13" id="KW-0378">Hydrolase</keyword>
<dbReference type="AlphaFoldDB" id="A0A9W8DRE2"/>
<dbReference type="GO" id="GO:0005524">
    <property type="term" value="F:ATP binding"/>
    <property type="evidence" value="ECO:0007669"/>
    <property type="project" value="UniProtKB-KW"/>
</dbReference>
<sequence length="792" mass="87056">MSTNINGQGAKTVNRQVGEIHDIVLPNQHGHVSHIAVDIGGTLSKIVYFTTKNNERGGRLNFTAFETDNIDSCIDFIATLLKDTGDSSEQPSGTPKPAPKPESGEHSPTLSVHSEFDDSGSSHVSTRSSTPLQPLVIRATGGGAHLFRGRLESRLGVKVQAEDEMSCLITGLNFFIREVSDEVFSYSEREPMQFENTRKDDVFPYMLVNIGSGVSILKVTGENNFERISGTSLGGGTLWGLLTLLTGAKSFDEMLELSKTGDNSKVDMMVGDIYGSDYNKIGLKATAIASTMAGVYRKQLGKTYNDEDIARSLLYMVSNNIGQIAYLNAQLHDIDKIYFGGYFIRGHPLTMHTLSYAINFWSKGKMKALFLRHEGYLGATGAFVKADPSSHPDHPRHKLRGGSFCENFTITQSLADNSISALGMLDRLSSKLVEFSKLDNHNVPYTPDTLTLGSRRDLQDYWLNALEKNTENLLQMTKEGRTATCEGGEEKMNQFKLIFCGHLATLRNNPSAYGELTVRSLMSLREQCLHEVGIVDMFSAIKKSETESALLALPTLLNEIDSIDDESKRVEKIIQNVLAGNMFDWGSNALHEMLRNKTLDFEHAKSKIQFPAMFNNTSELVDRLVNGKPYKKAVIFTDNAGADITLGVLPFARYLNEKGTAVILAPNSKPALNDITESELVNLLGKAKNIDSKIKGSVSAKKLVAIGTGSSSPCLDLRRLDERLVSHSYDADLVVIVGMGRAIHTNFYARFTCDSIKLAVFKNFMAAQVVGAHIYDAMCLYTPASATIQLDL</sequence>
<evidence type="ECO:0000256" key="18">
    <source>
        <dbReference type="SAM" id="MobiDB-lite"/>
    </source>
</evidence>
<dbReference type="Pfam" id="PF03630">
    <property type="entry name" value="Fumble"/>
    <property type="match status" value="1"/>
</dbReference>
<dbReference type="PANTHER" id="PTHR12280">
    <property type="entry name" value="PANTOTHENATE KINASE"/>
    <property type="match status" value="1"/>
</dbReference>
<comment type="similarity">
    <text evidence="17">Belongs to the type II pantothenate kinase family.</text>
</comment>
<dbReference type="GO" id="GO:0046872">
    <property type="term" value="F:metal ion binding"/>
    <property type="evidence" value="ECO:0007669"/>
    <property type="project" value="UniProtKB-KW"/>
</dbReference>
<evidence type="ECO:0000256" key="7">
    <source>
        <dbReference type="ARBA" id="ARBA00022490"/>
    </source>
</evidence>
<evidence type="ECO:0000256" key="6">
    <source>
        <dbReference type="ARBA" id="ARBA00012102"/>
    </source>
</evidence>
<evidence type="ECO:0000256" key="4">
    <source>
        <dbReference type="ARBA" id="ARBA00004496"/>
    </source>
</evidence>
<organism evidence="20 21">
    <name type="scientific">Mycoemilia scoparia</name>
    <dbReference type="NCBI Taxonomy" id="417184"/>
    <lineage>
        <taxon>Eukaryota</taxon>
        <taxon>Fungi</taxon>
        <taxon>Fungi incertae sedis</taxon>
        <taxon>Zoopagomycota</taxon>
        <taxon>Kickxellomycotina</taxon>
        <taxon>Kickxellomycetes</taxon>
        <taxon>Kickxellales</taxon>
        <taxon>Kickxellaceae</taxon>
        <taxon>Mycoemilia</taxon>
    </lineage>
</organism>
<feature type="compositionally biased region" description="Low complexity" evidence="18">
    <location>
        <begin position="119"/>
        <end position="129"/>
    </location>
</feature>
<dbReference type="CDD" id="cd24123">
    <property type="entry name" value="ASKHA_NBD_PanK-II_Pank4"/>
    <property type="match status" value="1"/>
</dbReference>
<evidence type="ECO:0000256" key="9">
    <source>
        <dbReference type="ARBA" id="ARBA00022679"/>
    </source>
</evidence>
<keyword evidence="10" id="KW-0479">Metal-binding</keyword>
<dbReference type="InterPro" id="IPR043129">
    <property type="entry name" value="ATPase_NBD"/>
</dbReference>
<dbReference type="PANTHER" id="PTHR12280:SF20">
    <property type="entry name" value="4'-PHOSPHOPANTETHEINE PHOSPHATASE"/>
    <property type="match status" value="1"/>
</dbReference>
<evidence type="ECO:0000256" key="3">
    <source>
        <dbReference type="ARBA" id="ARBA00001967"/>
    </source>
</evidence>
<keyword evidence="15" id="KW-0173">Coenzyme A biosynthesis</keyword>
<keyword evidence="8" id="KW-0533">Nickel</keyword>
<evidence type="ECO:0000256" key="13">
    <source>
        <dbReference type="ARBA" id="ARBA00022801"/>
    </source>
</evidence>
<dbReference type="SUPFAM" id="SSF111321">
    <property type="entry name" value="AF1104-like"/>
    <property type="match status" value="1"/>
</dbReference>
<feature type="domain" description="Damage-control phosphatase ARMT1-like metal-binding" evidence="19">
    <location>
        <begin position="498"/>
        <end position="775"/>
    </location>
</feature>
<evidence type="ECO:0000256" key="17">
    <source>
        <dbReference type="ARBA" id="ARBA00060870"/>
    </source>
</evidence>
<comment type="pathway">
    <text evidence="5">Cofactor biosynthesis; coenzyme A biosynthesis; CoA from (R)-pantothenate: step 1/5.</text>
</comment>